<dbReference type="CDD" id="cd02850">
    <property type="entry name" value="E_set_Cellulase_N"/>
    <property type="match status" value="1"/>
</dbReference>
<evidence type="ECO:0000256" key="2">
    <source>
        <dbReference type="ARBA" id="ARBA00023277"/>
    </source>
</evidence>
<dbReference type="InterPro" id="IPR012341">
    <property type="entry name" value="6hp_glycosidase-like_sf"/>
</dbReference>
<keyword evidence="7" id="KW-0378">Hydrolase</keyword>
<keyword evidence="3" id="KW-0624">Polysaccharide degradation</keyword>
<dbReference type="Proteomes" id="UP000070319">
    <property type="component" value="Unassembled WGS sequence"/>
</dbReference>
<evidence type="ECO:0000256" key="1">
    <source>
        <dbReference type="ARBA" id="ARBA00007072"/>
    </source>
</evidence>
<dbReference type="Pfam" id="PF02927">
    <property type="entry name" value="CelD_N"/>
    <property type="match status" value="1"/>
</dbReference>
<proteinExistence type="inferred from homology"/>
<dbReference type="AlphaFoldDB" id="A0A139LUC4"/>
<evidence type="ECO:0000259" key="5">
    <source>
        <dbReference type="Pfam" id="PF00759"/>
    </source>
</evidence>
<gene>
    <name evidence="7" type="ORF">HMPREF2531_00368</name>
</gene>
<organism evidence="7">
    <name type="scientific">Bacteroides intestinalis</name>
    <dbReference type="NCBI Taxonomy" id="329854"/>
    <lineage>
        <taxon>Bacteria</taxon>
        <taxon>Pseudomonadati</taxon>
        <taxon>Bacteroidota</taxon>
        <taxon>Bacteroidia</taxon>
        <taxon>Bacteroidales</taxon>
        <taxon>Bacteroidaceae</taxon>
        <taxon>Bacteroides</taxon>
    </lineage>
</organism>
<evidence type="ECO:0000313" key="7">
    <source>
        <dbReference type="EMBL" id="KXT55030.1"/>
    </source>
</evidence>
<dbReference type="GO" id="GO:0000272">
    <property type="term" value="P:polysaccharide catabolic process"/>
    <property type="evidence" value="ECO:0007669"/>
    <property type="project" value="UniProtKB-KW"/>
</dbReference>
<feature type="region of interest" description="Disordered" evidence="4">
    <location>
        <begin position="98"/>
        <end position="130"/>
    </location>
</feature>
<comment type="similarity">
    <text evidence="1">Belongs to the glycosyl hydrolase 9 (cellulase E) family.</text>
</comment>
<dbReference type="InterPro" id="IPR001701">
    <property type="entry name" value="Glyco_hydro_9"/>
</dbReference>
<feature type="domain" description="Cellulase Ig-like" evidence="6">
    <location>
        <begin position="286"/>
        <end position="356"/>
    </location>
</feature>
<evidence type="ECO:0000313" key="8">
    <source>
        <dbReference type="Proteomes" id="UP000070319"/>
    </source>
</evidence>
<dbReference type="Pfam" id="PF00759">
    <property type="entry name" value="Glyco_hydro_9"/>
    <property type="match status" value="1"/>
</dbReference>
<evidence type="ECO:0000259" key="6">
    <source>
        <dbReference type="Pfam" id="PF02927"/>
    </source>
</evidence>
<dbReference type="PATRIC" id="fig|329854.7.peg.372"/>
<feature type="domain" description="Glycoside hydrolase family 9" evidence="5">
    <location>
        <begin position="371"/>
        <end position="797"/>
    </location>
</feature>
<dbReference type="Gene3D" id="1.50.10.10">
    <property type="match status" value="1"/>
</dbReference>
<keyword evidence="2" id="KW-0119">Carbohydrate metabolism</keyword>
<dbReference type="Gene3D" id="2.60.40.10">
    <property type="entry name" value="Immunoglobulins"/>
    <property type="match status" value="1"/>
</dbReference>
<evidence type="ECO:0000256" key="3">
    <source>
        <dbReference type="ARBA" id="ARBA00023326"/>
    </source>
</evidence>
<reference evidence="7 8" key="1">
    <citation type="submission" date="2016-02" db="EMBL/GenBank/DDBJ databases">
        <authorList>
            <person name="Wen L."/>
            <person name="He K."/>
            <person name="Yang H."/>
        </authorList>
    </citation>
    <scope>NUCLEOTIDE SEQUENCE [LARGE SCALE GENOMIC DNA]</scope>
    <source>
        <strain evidence="7 8">KLE1704</strain>
    </source>
</reference>
<dbReference type="GO" id="GO:0008810">
    <property type="term" value="F:cellulase activity"/>
    <property type="evidence" value="ECO:0007669"/>
    <property type="project" value="InterPro"/>
</dbReference>
<protein>
    <submittedName>
        <fullName evidence="7">Glycosyl hydrolase family 9</fullName>
    </submittedName>
</protein>
<name>A0A139LUC4_9BACE</name>
<sequence>MVFKGFMAVIKPSFAKLWLTLHQKQKVIIIMRKKSFILLLLFISNTSLFSQNPLTEDALLEKQIYETGLIHAPLPLNTSRSFEENALKKEVLSSQPLTETEGADGWTHSGAGKMSFSKEKTTSGKGSIRLSFPTYTGKRAAGSPSDPDYATYGNSRITYHVDGRNWEKYNRIYFSIYPDCDGARVVNMNLTFTNDNSTPKQGYNLPSGSHLINLVNKQWNHCFLEIDEYQRDKVISISFDTALKGKDRTTGDSAIYYVDDIRLQQIKNPEKVSGWEPAEHTIIYSTTGYAINSPKTALAHANSCKQWKQFQLINSVSKEVAYEGALKQEQTTIGKFGVMDFTDFNQPGDYQLKVGKNITPAFRIGEKLWDNSLWKVLNFLFCQRCGHPVPGKHAACHTDLFSQHDGKSIAYSGGWHDAGDLSQQTLQTGDVTFSLLEAYNRLKTRNTPLAARLLEEAEWGIEFILKNRYGDGYRASSMGLLIWQDGILNTLDDIHSVRVQNMAFDNFLYAGYEAYAAMTINRDPMLQKHLRKVAEEDFAFATEKFEREGFDLFKQMYEHSYNTSESQYMATISWSASMLYKLTGKAYYAEKAAEAIQYVLACQRTEPLQDPEKTCGFFYRDQSGKSIVHYIHQSREQVYMQAMTLLCETQKQHPDYQKWVNSIQLYGNYLKGLMKYTRPYGMIPSGVYHAEEYSDSASFYALHLFPPANARQLYTEQVKRGVKLDKEHYLKRFPVWFSIFNGNTAIHLSTGKSAAICGNFLKDEELLNIGREQLYWTVGKNPFGQSLIYGEGYNYPQMNSFSSGEMTGEMPVGIRTLGNDDIPYWPQTNNACYKEVWVTSAGKWLSLIAEY</sequence>
<dbReference type="InterPro" id="IPR004197">
    <property type="entry name" value="Cellulase_Ig-like"/>
</dbReference>
<evidence type="ECO:0000256" key="4">
    <source>
        <dbReference type="SAM" id="MobiDB-lite"/>
    </source>
</evidence>
<dbReference type="InterPro" id="IPR014756">
    <property type="entry name" value="Ig_E-set"/>
</dbReference>
<dbReference type="InterPro" id="IPR013783">
    <property type="entry name" value="Ig-like_fold"/>
</dbReference>
<accession>A0A139LUC4</accession>
<dbReference type="InterPro" id="IPR008928">
    <property type="entry name" value="6-hairpin_glycosidase_sf"/>
</dbReference>
<comment type="caution">
    <text evidence="7">The sequence shown here is derived from an EMBL/GenBank/DDBJ whole genome shotgun (WGS) entry which is preliminary data.</text>
</comment>
<dbReference type="SUPFAM" id="SSF81296">
    <property type="entry name" value="E set domains"/>
    <property type="match status" value="1"/>
</dbReference>
<dbReference type="EMBL" id="LTDF01000033">
    <property type="protein sequence ID" value="KXT55030.1"/>
    <property type="molecule type" value="Genomic_DNA"/>
</dbReference>
<dbReference type="SUPFAM" id="SSF48208">
    <property type="entry name" value="Six-hairpin glycosidases"/>
    <property type="match status" value="1"/>
</dbReference>